<dbReference type="EMBL" id="AAOA02000001">
    <property type="protein sequence ID" value="ESZ89410.1"/>
    <property type="molecule type" value="Genomic_DNA"/>
</dbReference>
<reference evidence="2 3" key="1">
    <citation type="journal article" date="2007" name="Proc. Natl. Acad. Sci. U.S.A.">
        <title>Characterization of a marine gammaproteobacterium capable of aerobic anoxygenic photosynthesis.</title>
        <authorList>
            <person name="Fuchs B.M."/>
            <person name="Spring S."/>
            <person name="Teeling H."/>
            <person name="Quast C."/>
            <person name="Wulf J."/>
            <person name="Schattenhofer M."/>
            <person name="Yan S."/>
            <person name="Ferriera S."/>
            <person name="Johnson J."/>
            <person name="Glockner F.O."/>
            <person name="Amann R."/>
        </authorList>
    </citation>
    <scope>NUCLEOTIDE SEQUENCE [LARGE SCALE GENOMIC DNA]</scope>
    <source>
        <strain evidence="2">KT71</strain>
    </source>
</reference>
<evidence type="ECO:0000313" key="3">
    <source>
        <dbReference type="Proteomes" id="UP000019205"/>
    </source>
</evidence>
<feature type="transmembrane region" description="Helical" evidence="1">
    <location>
        <begin position="51"/>
        <end position="73"/>
    </location>
</feature>
<comment type="caution">
    <text evidence="2">The sequence shown here is derived from an EMBL/GenBank/DDBJ whole genome shotgun (WGS) entry which is preliminary data.</text>
</comment>
<protein>
    <submittedName>
        <fullName evidence="2">Uncharacterized protein</fullName>
    </submittedName>
</protein>
<sequence>MREFWPSARALKPSFVDTFTGLKTVNVLSAKSIQSSLCSLTLTNSSQSSKFLSPAVFVAFPLIGFFGLFIVAFNNTAKRDHLI</sequence>
<name>V7HVN1_9GAMM</name>
<organism evidence="2 3">
    <name type="scientific">Congregibacter litoralis KT71</name>
    <dbReference type="NCBI Taxonomy" id="314285"/>
    <lineage>
        <taxon>Bacteria</taxon>
        <taxon>Pseudomonadati</taxon>
        <taxon>Pseudomonadota</taxon>
        <taxon>Gammaproteobacteria</taxon>
        <taxon>Cellvibrionales</taxon>
        <taxon>Halieaceae</taxon>
        <taxon>Congregibacter</taxon>
    </lineage>
</organism>
<keyword evidence="1" id="KW-0472">Membrane</keyword>
<reference evidence="2 3" key="2">
    <citation type="journal article" date="2009" name="PLoS ONE">
        <title>The photosynthetic apparatus and its regulation in the aerobic gammaproteobacterium Congregibacter litoralis gen. nov., sp. nov.</title>
        <authorList>
            <person name="Spring S."/>
            <person name="Lunsdorf H."/>
            <person name="Fuchs B.M."/>
            <person name="Tindall B.J."/>
        </authorList>
    </citation>
    <scope>NUCLEOTIDE SEQUENCE [LARGE SCALE GENOMIC DNA]</scope>
    <source>
        <strain evidence="2">KT71</strain>
    </source>
</reference>
<gene>
    <name evidence="2" type="ORF">KT71_001939</name>
</gene>
<dbReference type="HOGENOM" id="CLU_2536820_0_0_6"/>
<evidence type="ECO:0000256" key="1">
    <source>
        <dbReference type="SAM" id="Phobius"/>
    </source>
</evidence>
<keyword evidence="3" id="KW-1185">Reference proteome</keyword>
<keyword evidence="1" id="KW-0812">Transmembrane</keyword>
<dbReference type="Proteomes" id="UP000019205">
    <property type="component" value="Chromosome"/>
</dbReference>
<evidence type="ECO:0000313" key="2">
    <source>
        <dbReference type="EMBL" id="ESZ89410.1"/>
    </source>
</evidence>
<dbReference type="AlphaFoldDB" id="V7HVN1"/>
<proteinExistence type="predicted"/>
<accession>V7HVN1</accession>
<keyword evidence="1" id="KW-1133">Transmembrane helix</keyword>